<proteinExistence type="predicted"/>
<sequence length="98" mass="10608">MDALSLAAFEERASSAETRLATLESLLAGGGVTDTASLLELRNLLVAAKEEAARVQEERDQAVAARKGLEDEVAKLQYQVLHLKRAVRETEAAHAAHR</sequence>
<evidence type="ECO:0000313" key="2">
    <source>
        <dbReference type="EMBL" id="KAG2484121.1"/>
    </source>
</evidence>
<reference evidence="2" key="1">
    <citation type="journal article" date="2020" name="bioRxiv">
        <title>Comparative genomics of Chlamydomonas.</title>
        <authorList>
            <person name="Craig R.J."/>
            <person name="Hasan A.R."/>
            <person name="Ness R.W."/>
            <person name="Keightley P.D."/>
        </authorList>
    </citation>
    <scope>NUCLEOTIDE SEQUENCE</scope>
    <source>
        <strain evidence="2">CCAP 11/70</strain>
    </source>
</reference>
<protein>
    <submittedName>
        <fullName evidence="2">Uncharacterized protein</fullName>
    </submittedName>
</protein>
<dbReference type="Proteomes" id="UP000612055">
    <property type="component" value="Unassembled WGS sequence"/>
</dbReference>
<dbReference type="AlphaFoldDB" id="A0A836BPA3"/>
<evidence type="ECO:0000313" key="3">
    <source>
        <dbReference type="Proteomes" id="UP000612055"/>
    </source>
</evidence>
<feature type="coiled-coil region" evidence="1">
    <location>
        <begin position="6"/>
        <end position="86"/>
    </location>
</feature>
<evidence type="ECO:0000256" key="1">
    <source>
        <dbReference type="SAM" id="Coils"/>
    </source>
</evidence>
<keyword evidence="3" id="KW-1185">Reference proteome</keyword>
<accession>A0A836BPA3</accession>
<gene>
    <name evidence="2" type="ORF">HYH03_017071</name>
</gene>
<keyword evidence="1" id="KW-0175">Coiled coil</keyword>
<dbReference type="EMBL" id="JAEHOE010000157">
    <property type="protein sequence ID" value="KAG2484121.1"/>
    <property type="molecule type" value="Genomic_DNA"/>
</dbReference>
<dbReference type="OrthoDB" id="536537at2759"/>
<comment type="caution">
    <text evidence="2">The sequence shown here is derived from an EMBL/GenBank/DDBJ whole genome shotgun (WGS) entry which is preliminary data.</text>
</comment>
<name>A0A836BPA3_9CHLO</name>
<organism evidence="2 3">
    <name type="scientific">Edaphochlamys debaryana</name>
    <dbReference type="NCBI Taxonomy" id="47281"/>
    <lineage>
        <taxon>Eukaryota</taxon>
        <taxon>Viridiplantae</taxon>
        <taxon>Chlorophyta</taxon>
        <taxon>core chlorophytes</taxon>
        <taxon>Chlorophyceae</taxon>
        <taxon>CS clade</taxon>
        <taxon>Chlamydomonadales</taxon>
        <taxon>Chlamydomonadales incertae sedis</taxon>
        <taxon>Edaphochlamys</taxon>
    </lineage>
</organism>